<comment type="similarity">
    <text evidence="1 5">Belongs to the peptidase S8 family.</text>
</comment>
<dbReference type="CDD" id="cd00306">
    <property type="entry name" value="Peptidases_S8_S53"/>
    <property type="match status" value="1"/>
</dbReference>
<keyword evidence="6" id="KW-0472">Membrane</keyword>
<dbReference type="RefSeq" id="WP_051920816.1">
    <property type="nucleotide sequence ID" value="NZ_JGYV01000006.1"/>
</dbReference>
<keyword evidence="7" id="KW-0732">Signal</keyword>
<feature type="chain" id="PRO_5001818663" evidence="7">
    <location>
        <begin position="29"/>
        <end position="531"/>
    </location>
</feature>
<dbReference type="InterPro" id="IPR050131">
    <property type="entry name" value="Peptidase_S8_subtilisin-like"/>
</dbReference>
<dbReference type="PROSITE" id="PS51892">
    <property type="entry name" value="SUBTILASE"/>
    <property type="match status" value="1"/>
</dbReference>
<evidence type="ECO:0000313" key="10">
    <source>
        <dbReference type="Proteomes" id="UP000029067"/>
    </source>
</evidence>
<feature type="signal peptide" evidence="7">
    <location>
        <begin position="1"/>
        <end position="28"/>
    </location>
</feature>
<comment type="caution">
    <text evidence="5">Lacks conserved residue(s) required for the propagation of feature annotation.</text>
</comment>
<name>A0A087AYQ3_9BIFI</name>
<evidence type="ECO:0000256" key="3">
    <source>
        <dbReference type="ARBA" id="ARBA00022801"/>
    </source>
</evidence>
<dbReference type="GO" id="GO:0004252">
    <property type="term" value="F:serine-type endopeptidase activity"/>
    <property type="evidence" value="ECO:0007669"/>
    <property type="project" value="InterPro"/>
</dbReference>
<dbReference type="SUPFAM" id="SSF52743">
    <property type="entry name" value="Subtilisin-like"/>
    <property type="match status" value="1"/>
</dbReference>
<evidence type="ECO:0000256" key="6">
    <source>
        <dbReference type="SAM" id="Phobius"/>
    </source>
</evidence>
<sequence length="531" mass="56133">MRTRLRRAVASVVSAVVALGLCVPLAVADDNTEDLYWYVDEMGVRDAWKDGVTGHGVTVVIIGEPIVSDYPGFTGQDVEPHLLVADDETSCTAQVDEGPVTLSMEQPALLAAKTYGVMTMHGTHMAALIVGNGQGYDGDPGMLGVAPKAKLLTYVNGVASFGPIGAVTIQACDNSQGESVAWNRNIRAAVDAGARVVSMSYVGGFVNEEDVADYVYALSHGVIMVSARDNQDLPGADDLVGEPTKNNYFPGMVTVNAVHKDGNLAVLSDTKDGNVSILSPAVGTATYVDTSDREITKGGGTSTAAAVLNGYLALVMSKWPDATGNQILQSLVRNTKGNDSGEAQLDAEHKRGFGQVDLTKLLATDPTQYPDINPLLEQVMQRSEAHVETQGMYQDHRAWEDYTWSNTDKFPYEIRVLKNSDLVGKEYERQKAAWAKVEACRTDGGADCMQYSATATAAKTDAGTGSSDTSASASSSSSKSHAVPVAAWVAIGAGALLLLTAIIVLVVVLVRRRKRTAVVSGFGVAGPPGWQ</sequence>
<keyword evidence="6" id="KW-0812">Transmembrane</keyword>
<dbReference type="PANTHER" id="PTHR43806:SF11">
    <property type="entry name" value="CEREVISIN-RELATED"/>
    <property type="match status" value="1"/>
</dbReference>
<dbReference type="PRINTS" id="PR00723">
    <property type="entry name" value="SUBTILISIN"/>
</dbReference>
<dbReference type="AlphaFoldDB" id="A0A087AYQ3"/>
<dbReference type="InterPro" id="IPR015500">
    <property type="entry name" value="Peptidase_S8_subtilisin-rel"/>
</dbReference>
<evidence type="ECO:0000256" key="2">
    <source>
        <dbReference type="ARBA" id="ARBA00022670"/>
    </source>
</evidence>
<evidence type="ECO:0000259" key="8">
    <source>
        <dbReference type="Pfam" id="PF00082"/>
    </source>
</evidence>
<gene>
    <name evidence="9" type="ORF">BCUN_1515</name>
</gene>
<accession>A0A087AYQ3</accession>
<dbReference type="STRING" id="1688.BCUN_1515"/>
<comment type="caution">
    <text evidence="9">The sequence shown here is derived from an EMBL/GenBank/DDBJ whole genome shotgun (WGS) entry which is preliminary data.</text>
</comment>
<proteinExistence type="inferred from homology"/>
<dbReference type="InterPro" id="IPR000209">
    <property type="entry name" value="Peptidase_S8/S53_dom"/>
</dbReference>
<keyword evidence="2" id="KW-0645">Protease</keyword>
<reference evidence="9 10" key="1">
    <citation type="submission" date="2014-03" db="EMBL/GenBank/DDBJ databases">
        <title>Genomics of Bifidobacteria.</title>
        <authorList>
            <person name="Ventura M."/>
            <person name="Milani C."/>
            <person name="Lugli G.A."/>
        </authorList>
    </citation>
    <scope>NUCLEOTIDE SEQUENCE [LARGE SCALE GENOMIC DNA]</scope>
    <source>
        <strain evidence="9 10">LMG 10738</strain>
    </source>
</reference>
<evidence type="ECO:0000256" key="5">
    <source>
        <dbReference type="PROSITE-ProRule" id="PRU01240"/>
    </source>
</evidence>
<evidence type="ECO:0000313" key="9">
    <source>
        <dbReference type="EMBL" id="KFI63903.1"/>
    </source>
</evidence>
<dbReference type="Pfam" id="PF00082">
    <property type="entry name" value="Peptidase_S8"/>
    <property type="match status" value="1"/>
</dbReference>
<dbReference type="Gene3D" id="3.40.50.200">
    <property type="entry name" value="Peptidase S8/S53 domain"/>
    <property type="match status" value="1"/>
</dbReference>
<dbReference type="PANTHER" id="PTHR43806">
    <property type="entry name" value="PEPTIDASE S8"/>
    <property type="match status" value="1"/>
</dbReference>
<dbReference type="EMBL" id="JGYV01000006">
    <property type="protein sequence ID" value="KFI63903.1"/>
    <property type="molecule type" value="Genomic_DNA"/>
</dbReference>
<feature type="transmembrane region" description="Helical" evidence="6">
    <location>
        <begin position="485"/>
        <end position="510"/>
    </location>
</feature>
<evidence type="ECO:0000256" key="1">
    <source>
        <dbReference type="ARBA" id="ARBA00011073"/>
    </source>
</evidence>
<keyword evidence="4" id="KW-0720">Serine protease</keyword>
<feature type="domain" description="Peptidase S8/S53" evidence="8">
    <location>
        <begin position="56"/>
        <end position="342"/>
    </location>
</feature>
<evidence type="ECO:0000256" key="7">
    <source>
        <dbReference type="SAM" id="SignalP"/>
    </source>
</evidence>
<keyword evidence="3" id="KW-0378">Hydrolase</keyword>
<protein>
    <submittedName>
        <fullName evidence="9">Peptidase, S8/S53 family</fullName>
    </submittedName>
</protein>
<keyword evidence="10" id="KW-1185">Reference proteome</keyword>
<dbReference type="GO" id="GO:0006508">
    <property type="term" value="P:proteolysis"/>
    <property type="evidence" value="ECO:0007669"/>
    <property type="project" value="UniProtKB-KW"/>
</dbReference>
<dbReference type="InterPro" id="IPR036852">
    <property type="entry name" value="Peptidase_S8/S53_dom_sf"/>
</dbReference>
<organism evidence="9 10">
    <name type="scientific">Bifidobacterium cuniculi</name>
    <dbReference type="NCBI Taxonomy" id="1688"/>
    <lineage>
        <taxon>Bacteria</taxon>
        <taxon>Bacillati</taxon>
        <taxon>Actinomycetota</taxon>
        <taxon>Actinomycetes</taxon>
        <taxon>Bifidobacteriales</taxon>
        <taxon>Bifidobacteriaceae</taxon>
        <taxon>Bifidobacterium</taxon>
    </lineage>
</organism>
<evidence type="ECO:0000256" key="4">
    <source>
        <dbReference type="ARBA" id="ARBA00022825"/>
    </source>
</evidence>
<dbReference type="OrthoDB" id="3644449at2"/>
<keyword evidence="6" id="KW-1133">Transmembrane helix</keyword>
<dbReference type="eggNOG" id="COG1404">
    <property type="taxonomic scope" value="Bacteria"/>
</dbReference>
<dbReference type="Proteomes" id="UP000029067">
    <property type="component" value="Unassembled WGS sequence"/>
</dbReference>